<organism evidence="1 2">
    <name type="scientific">Actinocatenispora thailandica</name>
    <dbReference type="NCBI Taxonomy" id="227318"/>
    <lineage>
        <taxon>Bacteria</taxon>
        <taxon>Bacillati</taxon>
        <taxon>Actinomycetota</taxon>
        <taxon>Actinomycetes</taxon>
        <taxon>Micromonosporales</taxon>
        <taxon>Micromonosporaceae</taxon>
        <taxon>Actinocatenispora</taxon>
    </lineage>
</organism>
<sequence>MMFAPIRGSWTGQNGCAAVSGMADSTLIGRWASLSAQGGEGVAAASEELGD</sequence>
<proteinExistence type="predicted"/>
<keyword evidence="2" id="KW-1185">Reference proteome</keyword>
<protein>
    <submittedName>
        <fullName evidence="1">Uncharacterized protein</fullName>
    </submittedName>
</protein>
<gene>
    <name evidence="1" type="ORF">Athai_42250</name>
</gene>
<dbReference type="AlphaFoldDB" id="A0A7R7DSH2"/>
<accession>A0A7R7DSH2</accession>
<dbReference type="KEGG" id="atl:Athai_42250"/>
<reference evidence="1 2" key="1">
    <citation type="submission" date="2020-08" db="EMBL/GenBank/DDBJ databases">
        <title>Whole genome shotgun sequence of Actinocatenispora thailandica NBRC 105041.</title>
        <authorList>
            <person name="Komaki H."/>
            <person name="Tamura T."/>
        </authorList>
    </citation>
    <scope>NUCLEOTIDE SEQUENCE [LARGE SCALE GENOMIC DNA]</scope>
    <source>
        <strain evidence="1 2">NBRC 105041</strain>
    </source>
</reference>
<evidence type="ECO:0000313" key="1">
    <source>
        <dbReference type="EMBL" id="BCJ36722.1"/>
    </source>
</evidence>
<name>A0A7R7DSH2_9ACTN</name>
<evidence type="ECO:0000313" key="2">
    <source>
        <dbReference type="Proteomes" id="UP000611640"/>
    </source>
</evidence>
<dbReference type="Proteomes" id="UP000611640">
    <property type="component" value="Chromosome"/>
</dbReference>
<dbReference type="EMBL" id="AP023355">
    <property type="protein sequence ID" value="BCJ36722.1"/>
    <property type="molecule type" value="Genomic_DNA"/>
</dbReference>